<evidence type="ECO:0000313" key="1">
    <source>
        <dbReference type="EMBL" id="SHN73483.1"/>
    </source>
</evidence>
<dbReference type="Proteomes" id="UP000184096">
    <property type="component" value="Chromosome I"/>
</dbReference>
<proteinExistence type="predicted"/>
<reference evidence="2" key="1">
    <citation type="submission" date="2016-11" db="EMBL/GenBank/DDBJ databases">
        <authorList>
            <person name="Varghese N."/>
            <person name="Submissions S."/>
        </authorList>
    </citation>
    <scope>NUCLEOTIDE SEQUENCE [LARGE SCALE GENOMIC DNA]</scope>
    <source>
        <strain evidence="2">GAS401</strain>
    </source>
</reference>
<gene>
    <name evidence="1" type="ORF">SAMN05444170_2489</name>
</gene>
<organism evidence="1 2">
    <name type="scientific">Bradyrhizobium erythrophlei</name>
    <dbReference type="NCBI Taxonomy" id="1437360"/>
    <lineage>
        <taxon>Bacteria</taxon>
        <taxon>Pseudomonadati</taxon>
        <taxon>Pseudomonadota</taxon>
        <taxon>Alphaproteobacteria</taxon>
        <taxon>Hyphomicrobiales</taxon>
        <taxon>Nitrobacteraceae</taxon>
        <taxon>Bradyrhizobium</taxon>
    </lineage>
</organism>
<evidence type="ECO:0000313" key="2">
    <source>
        <dbReference type="Proteomes" id="UP000184096"/>
    </source>
</evidence>
<dbReference type="PROSITE" id="PS51257">
    <property type="entry name" value="PROKAR_LIPOPROTEIN"/>
    <property type="match status" value="1"/>
</dbReference>
<protein>
    <recommendedName>
        <fullName evidence="3">Lipoprotein</fullName>
    </recommendedName>
</protein>
<keyword evidence="2" id="KW-1185">Reference proteome</keyword>
<dbReference type="AlphaFoldDB" id="A0A1M7TS92"/>
<sequence>MREVQKLFGIALSFGLTACAIHPLPENVTGVKTTQIVHRIRCEARDAVLEAVASTPQRQSALSQIGIVYAFSLSGTETDSFMPSATFISPLATGSWSVNASAGDTVSRQNVRTFTIVDNYNTLLQMNAGLCAAQPKGVNYQYPVVGSIGIAEMVRTFIGMASHANLEPEQQGNITQFNGALDTNINGAPTMVDTISFMTTLSGGVTPTLTLTPVGSATQFTGANLGVSFMRQDAHQVIVGLALPGQIVRPVSASHLLTARVFTSANQPRSPLLISAASPRTATEQAALEAVNNQIIRYQLPRPFIVTQ</sequence>
<name>A0A1M7TS92_9BRAD</name>
<accession>A0A1M7TS92</accession>
<dbReference type="EMBL" id="LT670849">
    <property type="protein sequence ID" value="SHN73483.1"/>
    <property type="molecule type" value="Genomic_DNA"/>
</dbReference>
<dbReference type="RefSeq" id="WP_072818134.1">
    <property type="nucleotide sequence ID" value="NZ_LT670849.1"/>
</dbReference>
<evidence type="ECO:0008006" key="3">
    <source>
        <dbReference type="Google" id="ProtNLM"/>
    </source>
</evidence>
<dbReference type="OrthoDB" id="8441909at2"/>